<gene>
    <name evidence="1" type="ORF">GALL_552400</name>
</gene>
<dbReference type="EMBL" id="MLJW01009196">
    <property type="protein sequence ID" value="OIQ63219.1"/>
    <property type="molecule type" value="Genomic_DNA"/>
</dbReference>
<accession>A0A1J5PDB1</accession>
<reference evidence="1" key="1">
    <citation type="submission" date="2016-10" db="EMBL/GenBank/DDBJ databases">
        <title>Sequence of Gallionella enrichment culture.</title>
        <authorList>
            <person name="Poehlein A."/>
            <person name="Muehling M."/>
            <person name="Daniel R."/>
        </authorList>
    </citation>
    <scope>NUCLEOTIDE SEQUENCE</scope>
</reference>
<organism evidence="1">
    <name type="scientific">mine drainage metagenome</name>
    <dbReference type="NCBI Taxonomy" id="410659"/>
    <lineage>
        <taxon>unclassified sequences</taxon>
        <taxon>metagenomes</taxon>
        <taxon>ecological metagenomes</taxon>
    </lineage>
</organism>
<dbReference type="AlphaFoldDB" id="A0A1J5PDB1"/>
<name>A0A1J5PDB1_9ZZZZ</name>
<sequence length="119" mass="13444">MTPLRRVQGDQFLHHKSAAYRTAIRRKLDAYHRHIQIGLVAQGLLQCLAALHPALVWRHFGSWLRTVRSPHCPSEFVVACALRHSLPDFLAASPGGSSFELFLRHRLDLQRIEGTCLAA</sequence>
<comment type="caution">
    <text evidence="1">The sequence shown here is derived from an EMBL/GenBank/DDBJ whole genome shotgun (WGS) entry which is preliminary data.</text>
</comment>
<protein>
    <submittedName>
        <fullName evidence="1">Uncharacterized protein</fullName>
    </submittedName>
</protein>
<proteinExistence type="predicted"/>
<evidence type="ECO:0000313" key="1">
    <source>
        <dbReference type="EMBL" id="OIQ63219.1"/>
    </source>
</evidence>